<dbReference type="KEGG" id="kic:KCMC57_64840"/>
<feature type="compositionally biased region" description="Low complexity" evidence="1">
    <location>
        <begin position="101"/>
        <end position="110"/>
    </location>
</feature>
<accession>A0AB33K5P4</accession>
<sequence>MTDTQPTADPDLPDAIVQLFAQRELARDAAVTELLAGLTERERGLVKDAAVMGWIQGMRHHDLQYPGDRQAVNVVVDACISPAFRDRYPTITKRRRKRRTPASAPSTVES</sequence>
<dbReference type="EMBL" id="AP035882">
    <property type="protein sequence ID" value="BFP50116.1"/>
    <property type="molecule type" value="Genomic_DNA"/>
</dbReference>
<dbReference type="RefSeq" id="WP_407992352.1">
    <property type="nucleotide sequence ID" value="NZ_AP035882.1"/>
</dbReference>
<keyword evidence="2" id="KW-0614">Plasmid</keyword>
<gene>
    <name evidence="2" type="ORF">KCMC57_64840</name>
</gene>
<protein>
    <submittedName>
        <fullName evidence="2">Uncharacterized protein</fullName>
    </submittedName>
</protein>
<proteinExistence type="predicted"/>
<evidence type="ECO:0000313" key="2">
    <source>
        <dbReference type="EMBL" id="BFP50116.1"/>
    </source>
</evidence>
<feature type="region of interest" description="Disordered" evidence="1">
    <location>
        <begin position="90"/>
        <end position="110"/>
    </location>
</feature>
<name>A0AB33K5P4_9ACTN</name>
<organism evidence="2">
    <name type="scientific">Kitasatospora sp. CMC57</name>
    <dbReference type="NCBI Taxonomy" id="3231513"/>
    <lineage>
        <taxon>Bacteria</taxon>
        <taxon>Bacillati</taxon>
        <taxon>Actinomycetota</taxon>
        <taxon>Actinomycetes</taxon>
        <taxon>Kitasatosporales</taxon>
        <taxon>Streptomycetaceae</taxon>
        <taxon>Kitasatospora</taxon>
    </lineage>
</organism>
<reference evidence="2" key="1">
    <citation type="submission" date="2024-07" db="EMBL/GenBank/DDBJ databases">
        <title>Complete genome sequences of cellulolytic bacteria, Kitasatospora sp. CMC57 and Streptomyces sp. CMC78, isolated from Japanese agricultural soil.</title>
        <authorList>
            <person name="Hashimoto T."/>
            <person name="Ito M."/>
            <person name="Iwamoto M."/>
            <person name="Fukahori D."/>
            <person name="Shoda T."/>
            <person name="Sakoda M."/>
            <person name="Morohoshi T."/>
            <person name="Mitsuboshi M."/>
            <person name="Nishizawa T."/>
        </authorList>
    </citation>
    <scope>NUCLEOTIDE SEQUENCE</scope>
    <source>
        <strain evidence="2">CMC57</strain>
        <plasmid evidence="2">pCMC57_01</plasmid>
    </source>
</reference>
<geneLocation type="plasmid" evidence="2">
    <name>pCMC57_01</name>
</geneLocation>
<dbReference type="AlphaFoldDB" id="A0AB33K5P4"/>
<evidence type="ECO:0000256" key="1">
    <source>
        <dbReference type="SAM" id="MobiDB-lite"/>
    </source>
</evidence>